<feature type="domain" description="Putative restriction endonuclease" evidence="1">
    <location>
        <begin position="14"/>
        <end position="174"/>
    </location>
</feature>
<dbReference type="SUPFAM" id="SSF52980">
    <property type="entry name" value="Restriction endonuclease-like"/>
    <property type="match status" value="1"/>
</dbReference>
<keyword evidence="3" id="KW-1185">Reference proteome</keyword>
<reference evidence="3" key="1">
    <citation type="journal article" date="2019" name="Int. J. Syst. Evol. Microbiol.">
        <title>The Global Catalogue of Microorganisms (GCM) 10K type strain sequencing project: providing services to taxonomists for standard genome sequencing and annotation.</title>
        <authorList>
            <consortium name="The Broad Institute Genomics Platform"/>
            <consortium name="The Broad Institute Genome Sequencing Center for Infectious Disease"/>
            <person name="Wu L."/>
            <person name="Ma J."/>
        </authorList>
    </citation>
    <scope>NUCLEOTIDE SEQUENCE [LARGE SCALE GENOMIC DNA]</scope>
    <source>
        <strain evidence="3">CCUG 48884</strain>
    </source>
</reference>
<keyword evidence="2" id="KW-0255">Endonuclease</keyword>
<dbReference type="Pfam" id="PF05685">
    <property type="entry name" value="Uma2"/>
    <property type="match status" value="1"/>
</dbReference>
<organism evidence="2 3">
    <name type="scientific">Thauera mechernichensis</name>
    <dbReference type="NCBI Taxonomy" id="82788"/>
    <lineage>
        <taxon>Bacteria</taxon>
        <taxon>Pseudomonadati</taxon>
        <taxon>Pseudomonadota</taxon>
        <taxon>Betaproteobacteria</taxon>
        <taxon>Rhodocyclales</taxon>
        <taxon>Zoogloeaceae</taxon>
        <taxon>Thauera</taxon>
    </lineage>
</organism>
<dbReference type="InterPro" id="IPR011335">
    <property type="entry name" value="Restrct_endonuc-II-like"/>
</dbReference>
<comment type="caution">
    <text evidence="2">The sequence shown here is derived from an EMBL/GenBank/DDBJ whole genome shotgun (WGS) entry which is preliminary data.</text>
</comment>
<dbReference type="GO" id="GO:0004519">
    <property type="term" value="F:endonuclease activity"/>
    <property type="evidence" value="ECO:0007669"/>
    <property type="project" value="UniProtKB-KW"/>
</dbReference>
<evidence type="ECO:0000313" key="3">
    <source>
        <dbReference type="Proteomes" id="UP001597158"/>
    </source>
</evidence>
<dbReference type="CDD" id="cd06260">
    <property type="entry name" value="DUF820-like"/>
    <property type="match status" value="1"/>
</dbReference>
<evidence type="ECO:0000259" key="1">
    <source>
        <dbReference type="Pfam" id="PF05685"/>
    </source>
</evidence>
<proteinExistence type="predicted"/>
<gene>
    <name evidence="2" type="ORF">ACFQ4M_05990</name>
</gene>
<dbReference type="EMBL" id="JBHTMC010000010">
    <property type="protein sequence ID" value="MFD1263129.1"/>
    <property type="molecule type" value="Genomic_DNA"/>
</dbReference>
<dbReference type="InterPro" id="IPR008538">
    <property type="entry name" value="Uma2"/>
</dbReference>
<dbReference type="Gene3D" id="3.90.1570.10">
    <property type="entry name" value="tt1808, chain A"/>
    <property type="match status" value="1"/>
</dbReference>
<dbReference type="RefSeq" id="WP_277833666.1">
    <property type="nucleotide sequence ID" value="NZ_JARQZE010000009.1"/>
</dbReference>
<dbReference type="PANTHER" id="PTHR36558">
    <property type="entry name" value="GLR1098 PROTEIN"/>
    <property type="match status" value="1"/>
</dbReference>
<accession>A0ABW3WB86</accession>
<keyword evidence="2" id="KW-0540">Nuclease</keyword>
<dbReference type="InterPro" id="IPR012296">
    <property type="entry name" value="Nuclease_put_TT1808"/>
</dbReference>
<evidence type="ECO:0000313" key="2">
    <source>
        <dbReference type="EMBL" id="MFD1263129.1"/>
    </source>
</evidence>
<dbReference type="Proteomes" id="UP001597158">
    <property type="component" value="Unassembled WGS sequence"/>
</dbReference>
<name>A0ABW3WB86_9RHOO</name>
<protein>
    <submittedName>
        <fullName evidence="2">Uma2 family endonuclease</fullName>
    </submittedName>
</protein>
<sequence>MALPRTAPEFDVNAYMAWEEDQPERHEYLAGEVFAMSGGTDAHYTILGNAYAGLRVALSGTPCRAFVSGMKLRIDRADAVFYPDVFVTCDARDRQPEASLAKQHPSLIIEVLSDSTAAFDRGRKFELYQQIDSLEEYLLIEQDRKHADLFRKNSEGLWVLHPAGEGDVIRLESVGVELGLDGLYEDVEL</sequence>
<keyword evidence="2" id="KW-0378">Hydrolase</keyword>
<dbReference type="PANTHER" id="PTHR36558:SF1">
    <property type="entry name" value="RESTRICTION ENDONUCLEASE DOMAIN-CONTAINING PROTEIN-RELATED"/>
    <property type="match status" value="1"/>
</dbReference>